<dbReference type="AlphaFoldDB" id="A0A6C0L3I8"/>
<feature type="transmembrane region" description="Helical" evidence="1">
    <location>
        <begin position="110"/>
        <end position="132"/>
    </location>
</feature>
<dbReference type="EMBL" id="MN386974">
    <property type="protein sequence ID" value="QHU24282.1"/>
    <property type="molecule type" value="Genomic_DNA"/>
</dbReference>
<reference evidence="2" key="1">
    <citation type="submission" date="2019-08" db="EMBL/GenBank/DDBJ databases">
        <title>A bacterial plasmid from a hospital Burns Unit conferring resistance to chlorite.</title>
        <authorList>
            <person name="Gambari R."/>
            <person name="Aggarwal N."/>
            <person name="Quick J."/>
            <person name="Perez-Soto N."/>
            <person name="Wearn C.M."/>
            <person name="Webber M.A."/>
            <person name="Loman N.J."/>
            <person name="Thomas C.M."/>
        </authorList>
    </citation>
    <scope>NUCLEOTIDE SEQUENCE</scope>
    <source>
        <strain evidence="2">1943</strain>
        <plasmid evidence="2">pPaeBURNS1</plasmid>
    </source>
</reference>
<dbReference type="Pfam" id="PF17394">
    <property type="entry name" value="KleE"/>
    <property type="match status" value="1"/>
</dbReference>
<sequence length="137" mass="15223">MAWCWHTVTMLPSGSIQHSTRNRVEGQAMSNIVKFPRASKPPSDEPVQPAAPAAAPAAPKAEGRGLLAGLVKFLWVATVLVWPILKWVLSIITFFQFVRMLYHWNTPGVYAGWSFLAYFAALTAITYFVSIYKPKGL</sequence>
<gene>
    <name evidence="2" type="primary">kleE</name>
</gene>
<dbReference type="InterPro" id="IPR035362">
    <property type="entry name" value="KleE"/>
</dbReference>
<feature type="transmembrane region" description="Helical" evidence="1">
    <location>
        <begin position="73"/>
        <end position="98"/>
    </location>
</feature>
<accession>A0A6C0L3I8</accession>
<keyword evidence="1" id="KW-0472">Membrane</keyword>
<name>A0A6C0L3I8_PSEAI</name>
<organism evidence="2">
    <name type="scientific">Pseudomonas aeruginosa</name>
    <dbReference type="NCBI Taxonomy" id="287"/>
    <lineage>
        <taxon>Bacteria</taxon>
        <taxon>Pseudomonadati</taxon>
        <taxon>Pseudomonadota</taxon>
        <taxon>Gammaproteobacteria</taxon>
        <taxon>Pseudomonadales</taxon>
        <taxon>Pseudomonadaceae</taxon>
        <taxon>Pseudomonas</taxon>
    </lineage>
</organism>
<keyword evidence="2" id="KW-0614">Plasmid</keyword>
<evidence type="ECO:0000313" key="2">
    <source>
        <dbReference type="EMBL" id="QHU24282.1"/>
    </source>
</evidence>
<keyword evidence="1" id="KW-1133">Transmembrane helix</keyword>
<evidence type="ECO:0000256" key="1">
    <source>
        <dbReference type="SAM" id="Phobius"/>
    </source>
</evidence>
<geneLocation type="plasmid" evidence="2">
    <name>pPaeBURNS1</name>
</geneLocation>
<keyword evidence="1" id="KW-0812">Transmembrane</keyword>
<proteinExistence type="predicted"/>
<protein>
    <submittedName>
        <fullName evidence="2">KleE</fullName>
    </submittedName>
</protein>